<keyword evidence="10" id="KW-1185">Reference proteome</keyword>
<dbReference type="InterPro" id="IPR002048">
    <property type="entry name" value="EF_hand_dom"/>
</dbReference>
<dbReference type="PROSITE" id="PS00018">
    <property type="entry name" value="EF_HAND_1"/>
    <property type="match status" value="3"/>
</dbReference>
<comment type="caution">
    <text evidence="9">The sequence shown here is derived from an EMBL/GenBank/DDBJ whole genome shotgun (WGS) entry which is preliminary data.</text>
</comment>
<dbReference type="STRING" id="1380566.A0A179F3D2"/>
<dbReference type="InterPro" id="IPR028846">
    <property type="entry name" value="Recoverin"/>
</dbReference>
<dbReference type="GO" id="GO:0008047">
    <property type="term" value="F:enzyme activator activity"/>
    <property type="evidence" value="ECO:0007669"/>
    <property type="project" value="UniProtKB-ARBA"/>
</dbReference>
<evidence type="ECO:0000256" key="3">
    <source>
        <dbReference type="ARBA" id="ARBA00022723"/>
    </source>
</evidence>
<evidence type="ECO:0000259" key="8">
    <source>
        <dbReference type="PROSITE" id="PS50222"/>
    </source>
</evidence>
<feature type="domain" description="EF-hand" evidence="8">
    <location>
        <begin position="297"/>
        <end position="332"/>
    </location>
</feature>
<comment type="similarity">
    <text evidence="1">Belongs to the recoverin family.</text>
</comment>
<evidence type="ECO:0000256" key="4">
    <source>
        <dbReference type="ARBA" id="ARBA00022737"/>
    </source>
</evidence>
<dbReference type="PROSITE" id="PS50222">
    <property type="entry name" value="EF_HAND_2"/>
    <property type="match status" value="3"/>
</dbReference>
<dbReference type="CDD" id="cd00051">
    <property type="entry name" value="EFh"/>
    <property type="match status" value="2"/>
</dbReference>
<dbReference type="FunFam" id="1.10.238.10:FF:000009">
    <property type="entry name" value="Visinin-like protein 1"/>
    <property type="match status" value="1"/>
</dbReference>
<keyword evidence="6" id="KW-0449">Lipoprotein</keyword>
<dbReference type="PANTHER" id="PTHR23055">
    <property type="entry name" value="CALCIUM BINDING PROTEINS"/>
    <property type="match status" value="1"/>
</dbReference>
<organism evidence="9 10">
    <name type="scientific">Pochonia chlamydosporia 170</name>
    <dbReference type="NCBI Taxonomy" id="1380566"/>
    <lineage>
        <taxon>Eukaryota</taxon>
        <taxon>Fungi</taxon>
        <taxon>Dikarya</taxon>
        <taxon>Ascomycota</taxon>
        <taxon>Pezizomycotina</taxon>
        <taxon>Sordariomycetes</taxon>
        <taxon>Hypocreomycetidae</taxon>
        <taxon>Hypocreales</taxon>
        <taxon>Clavicipitaceae</taxon>
        <taxon>Pochonia</taxon>
    </lineage>
</organism>
<dbReference type="Pfam" id="PF13405">
    <property type="entry name" value="EF-hand_6"/>
    <property type="match status" value="1"/>
</dbReference>
<evidence type="ECO:0000256" key="6">
    <source>
        <dbReference type="ARBA" id="ARBA00023288"/>
    </source>
</evidence>
<dbReference type="Pfam" id="PF13499">
    <property type="entry name" value="EF-hand_7"/>
    <property type="match status" value="1"/>
</dbReference>
<evidence type="ECO:0000256" key="7">
    <source>
        <dbReference type="ARBA" id="ARBA00071944"/>
    </source>
</evidence>
<dbReference type="InterPro" id="IPR011992">
    <property type="entry name" value="EF-hand-dom_pair"/>
</dbReference>
<reference evidence="9 10" key="1">
    <citation type="journal article" date="2016" name="PLoS Pathog.">
        <title>Biosynthesis of antibiotic leucinostatins in bio-control fungus Purpureocillium lilacinum and their inhibition on phytophthora revealed by genome mining.</title>
        <authorList>
            <person name="Wang G."/>
            <person name="Liu Z."/>
            <person name="Lin R."/>
            <person name="Li E."/>
            <person name="Mao Z."/>
            <person name="Ling J."/>
            <person name="Yang Y."/>
            <person name="Yin W.B."/>
            <person name="Xie B."/>
        </authorList>
    </citation>
    <scope>NUCLEOTIDE SEQUENCE [LARGE SCALE GENOMIC DNA]</scope>
    <source>
        <strain evidence="9">170</strain>
    </source>
</reference>
<keyword evidence="3" id="KW-0479">Metal-binding</keyword>
<accession>A0A179F3D2</accession>
<feature type="domain" description="EF-hand" evidence="8">
    <location>
        <begin position="381"/>
        <end position="416"/>
    </location>
</feature>
<dbReference type="SMART" id="SM00054">
    <property type="entry name" value="EFh"/>
    <property type="match status" value="3"/>
</dbReference>
<proteinExistence type="inferred from homology"/>
<dbReference type="EMBL" id="LSBJ02000002">
    <property type="protein sequence ID" value="OAQ59673.1"/>
    <property type="molecule type" value="Genomic_DNA"/>
</dbReference>
<keyword evidence="5" id="KW-0106">Calcium</keyword>
<gene>
    <name evidence="9" type="ORF">VFPPC_03881</name>
</gene>
<dbReference type="GO" id="GO:0005509">
    <property type="term" value="F:calcium ion binding"/>
    <property type="evidence" value="ECO:0007669"/>
    <property type="project" value="InterPro"/>
</dbReference>
<dbReference type="CDD" id="cd12108">
    <property type="entry name" value="Hr-like"/>
    <property type="match status" value="1"/>
</dbReference>
<dbReference type="RefSeq" id="XP_018137666.1">
    <property type="nucleotide sequence ID" value="XM_018283332.1"/>
</dbReference>
<keyword evidence="2" id="KW-0519">Myristate</keyword>
<dbReference type="PANTHER" id="PTHR23055:SF178">
    <property type="entry name" value="NEUROCALCIN HOMOLOG"/>
    <property type="match status" value="1"/>
</dbReference>
<dbReference type="Gene3D" id="1.20.120.520">
    <property type="entry name" value="nmb1532 protein domain like"/>
    <property type="match status" value="1"/>
</dbReference>
<dbReference type="OrthoDB" id="191686at2759"/>
<evidence type="ECO:0000313" key="10">
    <source>
        <dbReference type="Proteomes" id="UP000078397"/>
    </source>
</evidence>
<feature type="domain" description="EF-hand" evidence="8">
    <location>
        <begin position="333"/>
        <end position="368"/>
    </location>
</feature>
<evidence type="ECO:0000256" key="1">
    <source>
        <dbReference type="ARBA" id="ARBA00006049"/>
    </source>
</evidence>
<dbReference type="Proteomes" id="UP000078397">
    <property type="component" value="Unassembled WGS sequence"/>
</dbReference>
<keyword evidence="4" id="KW-0677">Repeat</keyword>
<sequence length="427" mass="48846">MGSTAKPWVDGPFKLIDPSKSGDAKGKTLTGLRSLAAGMSKIHNCIIRGANAIYNQAANVSARGTAQDKSDFVNFAYQWALMLEEHHDGEEEVFFPEMNEKAGVPGLMDGNVAEHAVFHDGLVAYKTYLESVRAKKEEFDGEKLKGIMDGFMPDLQTHLHNEIDTLVDMVKYEDKCDWVAWFDSRMGGMMREHMKSGEYRTTMAPLVIIFHDKTYMDGIWAQFPPIPWLVGFLMRLLWLKKQSKLSQEQLAELQKSTHFDKKELQQWYKGFLKDCPSGMLSKEEFQKIYRQFFPFGDPSSFADYVFNVFDSDKSGSIDFKEFICALSVTSRGKMEDKLDWAFQLYDIDGDGKISYDEMLQIVEAIYKMVGSMVKLPEDEDTPEKRVRKIFRMMDKDENGSLDIEEFKEGSKRDETIVSALSLYDGLV</sequence>
<dbReference type="InterPro" id="IPR012312">
    <property type="entry name" value="Hemerythrin-like"/>
</dbReference>
<dbReference type="GO" id="GO:0005829">
    <property type="term" value="C:cytosol"/>
    <property type="evidence" value="ECO:0007669"/>
    <property type="project" value="TreeGrafter"/>
</dbReference>
<dbReference type="GeneID" id="28847326"/>
<dbReference type="Pfam" id="PF01814">
    <property type="entry name" value="Hemerythrin"/>
    <property type="match status" value="1"/>
</dbReference>
<protein>
    <recommendedName>
        <fullName evidence="7">Calcium-binding protein NCS-1</fullName>
    </recommendedName>
</protein>
<dbReference type="GO" id="GO:0016020">
    <property type="term" value="C:membrane"/>
    <property type="evidence" value="ECO:0007669"/>
    <property type="project" value="TreeGrafter"/>
</dbReference>
<evidence type="ECO:0000313" key="9">
    <source>
        <dbReference type="EMBL" id="OAQ59673.1"/>
    </source>
</evidence>
<dbReference type="InterPro" id="IPR018247">
    <property type="entry name" value="EF_Hand_1_Ca_BS"/>
</dbReference>
<evidence type="ECO:0000256" key="5">
    <source>
        <dbReference type="ARBA" id="ARBA00022837"/>
    </source>
</evidence>
<dbReference type="SUPFAM" id="SSF47473">
    <property type="entry name" value="EF-hand"/>
    <property type="match status" value="1"/>
</dbReference>
<dbReference type="KEGG" id="pchm:VFPPC_03881"/>
<dbReference type="PRINTS" id="PR00450">
    <property type="entry name" value="RECOVERIN"/>
</dbReference>
<dbReference type="AlphaFoldDB" id="A0A179F3D2"/>
<name>A0A179F3D2_METCM</name>
<dbReference type="Gene3D" id="1.10.238.10">
    <property type="entry name" value="EF-hand"/>
    <property type="match status" value="1"/>
</dbReference>
<evidence type="ECO:0000256" key="2">
    <source>
        <dbReference type="ARBA" id="ARBA00022707"/>
    </source>
</evidence>